<dbReference type="GO" id="GO:0006310">
    <property type="term" value="P:DNA recombination"/>
    <property type="evidence" value="ECO:0007669"/>
    <property type="project" value="UniProtKB-KW"/>
</dbReference>
<dbReference type="InterPro" id="IPR002104">
    <property type="entry name" value="Integrase_catalytic"/>
</dbReference>
<proteinExistence type="predicted"/>
<dbReference type="SUPFAM" id="SSF56349">
    <property type="entry name" value="DNA breaking-rejoining enzymes"/>
    <property type="match status" value="1"/>
</dbReference>
<accession>A0A1G9BBC2</accession>
<evidence type="ECO:0000259" key="5">
    <source>
        <dbReference type="PROSITE" id="PS51898"/>
    </source>
</evidence>
<dbReference type="STRING" id="246191.SAMN05660337_0236"/>
<dbReference type="Pfam" id="PF03459">
    <property type="entry name" value="TOBE"/>
    <property type="match status" value="2"/>
</dbReference>
<protein>
    <submittedName>
        <fullName evidence="6">Molybdate transport system regulatory protein</fullName>
    </submittedName>
</protein>
<evidence type="ECO:0000256" key="1">
    <source>
        <dbReference type="ARBA" id="ARBA00022505"/>
    </source>
</evidence>
<evidence type="ECO:0000256" key="3">
    <source>
        <dbReference type="PROSITE-ProRule" id="PRU01213"/>
    </source>
</evidence>
<dbReference type="PROSITE" id="PS51898">
    <property type="entry name" value="TYR_RECOMBINASE"/>
    <property type="match status" value="1"/>
</dbReference>
<dbReference type="SUPFAM" id="SSF50331">
    <property type="entry name" value="MOP-like"/>
    <property type="match status" value="2"/>
</dbReference>
<dbReference type="InterPro" id="IPR011010">
    <property type="entry name" value="DNA_brk_join_enz"/>
</dbReference>
<dbReference type="GO" id="GO:0003677">
    <property type="term" value="F:DNA binding"/>
    <property type="evidence" value="ECO:0007669"/>
    <property type="project" value="InterPro"/>
</dbReference>
<evidence type="ECO:0000256" key="2">
    <source>
        <dbReference type="ARBA" id="ARBA00023172"/>
    </source>
</evidence>
<dbReference type="RefSeq" id="WP_244512166.1">
    <property type="nucleotide sequence ID" value="NZ_FNGA01000001.1"/>
</dbReference>
<dbReference type="InterPro" id="IPR005116">
    <property type="entry name" value="Transp-assoc_OB_typ1"/>
</dbReference>
<gene>
    <name evidence="6" type="ORF">SAMN05660337_0236</name>
</gene>
<evidence type="ECO:0000313" key="6">
    <source>
        <dbReference type="EMBL" id="SDK36872.1"/>
    </source>
</evidence>
<dbReference type="InterPro" id="IPR004606">
    <property type="entry name" value="Mop_domain"/>
</dbReference>
<keyword evidence="2" id="KW-0233">DNA recombination</keyword>
<reference evidence="7" key="1">
    <citation type="submission" date="2016-10" db="EMBL/GenBank/DDBJ databases">
        <authorList>
            <person name="Varghese N."/>
            <person name="Submissions S."/>
        </authorList>
    </citation>
    <scope>NUCLEOTIDE SEQUENCE [LARGE SCALE GENOMIC DNA]</scope>
    <source>
        <strain evidence="7">DSM 16995</strain>
    </source>
</reference>
<dbReference type="InterPro" id="IPR008995">
    <property type="entry name" value="Mo/tungstate-bd_C_term_dom"/>
</dbReference>
<keyword evidence="7" id="KW-1185">Reference proteome</keyword>
<feature type="domain" description="Tyr recombinase" evidence="5">
    <location>
        <begin position="32"/>
        <end position="199"/>
    </location>
</feature>
<dbReference type="Proteomes" id="UP000199053">
    <property type="component" value="Unassembled WGS sequence"/>
</dbReference>
<feature type="domain" description="Mop" evidence="4">
    <location>
        <begin position="281"/>
        <end position="347"/>
    </location>
</feature>
<dbReference type="InterPro" id="IPR013762">
    <property type="entry name" value="Integrase-like_cat_sf"/>
</dbReference>
<sequence length="348" mass="38715">MKTGKLAPFKFFDVPENIKHLDTRMLDYLESGYRSWRDEAGRADRLRSRTRVFCLFLILRHTGAKLGEILKMDESKSFNFGRATVSLGVGKNKREVPLPQNVCRELKALIEGPMGMGIEGHIFHLDPGYVRRIFYDRAEACNIPRELGAPSVLRRSRAVELLRNGVPLGVMRKVLGQSSADLSAVYQDWPEGDVQNIVRRMALEESSLKTSARNTFIGHVTQIRRDGILADVEFETAENICISSVITLESLYKLDLEVGVPVSATIKAPLVAVRPLSEGKNSSARNCIRAAVTDIKKTEILAEVSGETEAGTRLCALVESWSIEEDGIKKGDKVEFSFKALSIVLHVV</sequence>
<dbReference type="GO" id="GO:0015074">
    <property type="term" value="P:DNA integration"/>
    <property type="evidence" value="ECO:0007669"/>
    <property type="project" value="InterPro"/>
</dbReference>
<dbReference type="PROSITE" id="PS51866">
    <property type="entry name" value="MOP"/>
    <property type="match status" value="2"/>
</dbReference>
<dbReference type="GO" id="GO:0015689">
    <property type="term" value="P:molybdate ion transport"/>
    <property type="evidence" value="ECO:0007669"/>
    <property type="project" value="InterPro"/>
</dbReference>
<evidence type="ECO:0000313" key="7">
    <source>
        <dbReference type="Proteomes" id="UP000199053"/>
    </source>
</evidence>
<feature type="domain" description="Mop" evidence="4">
    <location>
        <begin position="209"/>
        <end position="275"/>
    </location>
</feature>
<dbReference type="Gene3D" id="2.40.50.100">
    <property type="match status" value="2"/>
</dbReference>
<evidence type="ECO:0000259" key="4">
    <source>
        <dbReference type="PROSITE" id="PS51866"/>
    </source>
</evidence>
<dbReference type="AlphaFoldDB" id="A0A1G9BBC2"/>
<organism evidence="6 7">
    <name type="scientific">Maridesulfovibrio ferrireducens</name>
    <dbReference type="NCBI Taxonomy" id="246191"/>
    <lineage>
        <taxon>Bacteria</taxon>
        <taxon>Pseudomonadati</taxon>
        <taxon>Thermodesulfobacteriota</taxon>
        <taxon>Desulfovibrionia</taxon>
        <taxon>Desulfovibrionales</taxon>
        <taxon>Desulfovibrionaceae</taxon>
        <taxon>Maridesulfovibrio</taxon>
    </lineage>
</organism>
<name>A0A1G9BBC2_9BACT</name>
<keyword evidence="1 3" id="KW-0500">Molybdenum</keyword>
<dbReference type="EMBL" id="FNGA01000001">
    <property type="protein sequence ID" value="SDK36872.1"/>
    <property type="molecule type" value="Genomic_DNA"/>
</dbReference>
<dbReference type="Gene3D" id="1.10.443.10">
    <property type="entry name" value="Intergrase catalytic core"/>
    <property type="match status" value="1"/>
</dbReference>